<organism evidence="1 2">
    <name type="scientific">Candidatus Desulfatibia profunda</name>
    <dbReference type="NCBI Taxonomy" id="2841695"/>
    <lineage>
        <taxon>Bacteria</taxon>
        <taxon>Pseudomonadati</taxon>
        <taxon>Thermodesulfobacteriota</taxon>
        <taxon>Desulfobacteria</taxon>
        <taxon>Desulfobacterales</taxon>
        <taxon>Desulfobacterales incertae sedis</taxon>
        <taxon>Candidatus Desulfatibia</taxon>
    </lineage>
</organism>
<dbReference type="AlphaFoldDB" id="A0A8J6TM28"/>
<gene>
    <name evidence="1" type="ORF">H8E23_09765</name>
</gene>
<accession>A0A8J6TM28</accession>
<evidence type="ECO:0000313" key="1">
    <source>
        <dbReference type="EMBL" id="MBC8361674.1"/>
    </source>
</evidence>
<name>A0A8J6TM28_9BACT</name>
<reference evidence="1 2" key="1">
    <citation type="submission" date="2020-08" db="EMBL/GenBank/DDBJ databases">
        <title>Bridging the membrane lipid divide: bacteria of the FCB group superphylum have the potential to synthesize archaeal ether lipids.</title>
        <authorList>
            <person name="Villanueva L."/>
            <person name="Von Meijenfeldt F.A.B."/>
            <person name="Westbye A.B."/>
            <person name="Yadav S."/>
            <person name="Hopmans E.C."/>
            <person name="Dutilh B.E."/>
            <person name="Sinninghe Damste J.S."/>
        </authorList>
    </citation>
    <scope>NUCLEOTIDE SEQUENCE [LARGE SCALE GENOMIC DNA]</scope>
    <source>
        <strain evidence="1">NIOZ-UU30</strain>
    </source>
</reference>
<comment type="caution">
    <text evidence="1">The sequence shown here is derived from an EMBL/GenBank/DDBJ whole genome shotgun (WGS) entry which is preliminary data.</text>
</comment>
<protein>
    <submittedName>
        <fullName evidence="1">Uncharacterized protein</fullName>
    </submittedName>
</protein>
<sequence length="128" mass="13823">MEDKNKIQTYVNNIRRHLSKSLKPGIGMKTKIHPVEGPGAVITISLGEGESNTDEFVSSSPTVNSALQTIEQHAIDGDLSATSFRGTNIIMEQNRIILIKGEDDPKQWSDVGSSSDVNIILSSSGVTK</sequence>
<dbReference type="Proteomes" id="UP000603434">
    <property type="component" value="Unassembled WGS sequence"/>
</dbReference>
<dbReference type="EMBL" id="JACNJH010000145">
    <property type="protein sequence ID" value="MBC8361674.1"/>
    <property type="molecule type" value="Genomic_DNA"/>
</dbReference>
<evidence type="ECO:0000313" key="2">
    <source>
        <dbReference type="Proteomes" id="UP000603434"/>
    </source>
</evidence>
<proteinExistence type="predicted"/>